<accession>A0AAW1Y311</accession>
<protein>
    <submittedName>
        <fullName evidence="2">Uncharacterized protein</fullName>
    </submittedName>
</protein>
<organism evidence="2 3">
    <name type="scientific">Rubus argutus</name>
    <name type="common">Southern blackberry</name>
    <dbReference type="NCBI Taxonomy" id="59490"/>
    <lineage>
        <taxon>Eukaryota</taxon>
        <taxon>Viridiplantae</taxon>
        <taxon>Streptophyta</taxon>
        <taxon>Embryophyta</taxon>
        <taxon>Tracheophyta</taxon>
        <taxon>Spermatophyta</taxon>
        <taxon>Magnoliopsida</taxon>
        <taxon>eudicotyledons</taxon>
        <taxon>Gunneridae</taxon>
        <taxon>Pentapetalae</taxon>
        <taxon>rosids</taxon>
        <taxon>fabids</taxon>
        <taxon>Rosales</taxon>
        <taxon>Rosaceae</taxon>
        <taxon>Rosoideae</taxon>
        <taxon>Rosoideae incertae sedis</taxon>
        <taxon>Rubus</taxon>
    </lineage>
</organism>
<keyword evidence="3" id="KW-1185">Reference proteome</keyword>
<sequence>MKASTKIKREGNGAHRLFSLTVDLTVSLVHCQEPKPRARAQAALPSSPALHPSEPPFSASTQCLRRARVTPSDDAALPQTTTSSPRRL</sequence>
<reference evidence="2 3" key="1">
    <citation type="journal article" date="2023" name="G3 (Bethesda)">
        <title>A chromosome-length genome assembly and annotation of blackberry (Rubus argutus, cv. 'Hillquist').</title>
        <authorList>
            <person name="Bruna T."/>
            <person name="Aryal R."/>
            <person name="Dudchenko O."/>
            <person name="Sargent D.J."/>
            <person name="Mead D."/>
            <person name="Buti M."/>
            <person name="Cavallini A."/>
            <person name="Hytonen T."/>
            <person name="Andres J."/>
            <person name="Pham M."/>
            <person name="Weisz D."/>
            <person name="Mascagni F."/>
            <person name="Usai G."/>
            <person name="Natali L."/>
            <person name="Bassil N."/>
            <person name="Fernandez G.E."/>
            <person name="Lomsadze A."/>
            <person name="Armour M."/>
            <person name="Olukolu B."/>
            <person name="Poorten T."/>
            <person name="Britton C."/>
            <person name="Davik J."/>
            <person name="Ashrafi H."/>
            <person name="Aiden E.L."/>
            <person name="Borodovsky M."/>
            <person name="Worthington M."/>
        </authorList>
    </citation>
    <scope>NUCLEOTIDE SEQUENCE [LARGE SCALE GENOMIC DNA]</scope>
    <source>
        <strain evidence="2">PI 553951</strain>
    </source>
</reference>
<dbReference type="AlphaFoldDB" id="A0AAW1Y311"/>
<proteinExistence type="predicted"/>
<feature type="compositionally biased region" description="Polar residues" evidence="1">
    <location>
        <begin position="78"/>
        <end position="88"/>
    </location>
</feature>
<gene>
    <name evidence="2" type="ORF">M0R45_008747</name>
</gene>
<feature type="region of interest" description="Disordered" evidence="1">
    <location>
        <begin position="37"/>
        <end position="88"/>
    </location>
</feature>
<evidence type="ECO:0000313" key="2">
    <source>
        <dbReference type="EMBL" id="KAK9943128.1"/>
    </source>
</evidence>
<comment type="caution">
    <text evidence="2">The sequence shown here is derived from an EMBL/GenBank/DDBJ whole genome shotgun (WGS) entry which is preliminary data.</text>
</comment>
<evidence type="ECO:0000313" key="3">
    <source>
        <dbReference type="Proteomes" id="UP001457282"/>
    </source>
</evidence>
<evidence type="ECO:0000256" key="1">
    <source>
        <dbReference type="SAM" id="MobiDB-lite"/>
    </source>
</evidence>
<dbReference type="EMBL" id="JBEDUW010000002">
    <property type="protein sequence ID" value="KAK9943128.1"/>
    <property type="molecule type" value="Genomic_DNA"/>
</dbReference>
<name>A0AAW1Y311_RUBAR</name>
<dbReference type="Proteomes" id="UP001457282">
    <property type="component" value="Unassembled WGS sequence"/>
</dbReference>